<feature type="region of interest" description="Disordered" evidence="1">
    <location>
        <begin position="1"/>
        <end position="69"/>
    </location>
</feature>
<dbReference type="EMBL" id="NRRY01000002">
    <property type="protein sequence ID" value="MBK1617143.1"/>
    <property type="molecule type" value="Genomic_DNA"/>
</dbReference>
<dbReference type="AlphaFoldDB" id="A0A9X1B291"/>
<reference evidence="2 3" key="1">
    <citation type="journal article" date="2020" name="Microorganisms">
        <title>Osmotic Adaptation and Compatible Solute Biosynthesis of Phototrophic Bacteria as Revealed from Genome Analyses.</title>
        <authorList>
            <person name="Imhoff J.F."/>
            <person name="Rahn T."/>
            <person name="Kunzel S."/>
            <person name="Keller A."/>
            <person name="Neulinger S.C."/>
        </authorList>
    </citation>
    <scope>NUCLEOTIDE SEQUENCE [LARGE SCALE GENOMIC DNA]</scope>
    <source>
        <strain evidence="2 3">DSM 25653</strain>
    </source>
</reference>
<keyword evidence="3" id="KW-1185">Reference proteome</keyword>
<comment type="caution">
    <text evidence="2">The sequence shown here is derived from an EMBL/GenBank/DDBJ whole genome shotgun (WGS) entry which is preliminary data.</text>
</comment>
<sequence length="175" mass="19565">MAGSLQDQLVKAGLATEQQARSTKSKKRKQKRSGAQPPDAAQRQQAAEAAAEKRKRDQELNRQRDEEAKRKAEQIALWQLVRDNRIARSVADTAYNFTDGKALKRLYVSAAQHRDLVAGGLAIVRHDDFYELVPAAVAERLASAEPALVLVHNQPESEDGDDEYADFKVPDDLMW</sequence>
<dbReference type="InterPro" id="IPR018636">
    <property type="entry name" value="DUF2058"/>
</dbReference>
<evidence type="ECO:0000256" key="1">
    <source>
        <dbReference type="SAM" id="MobiDB-lite"/>
    </source>
</evidence>
<dbReference type="RefSeq" id="WP_200237326.1">
    <property type="nucleotide sequence ID" value="NZ_NRRY01000002.1"/>
</dbReference>
<feature type="compositionally biased region" description="Low complexity" evidence="1">
    <location>
        <begin position="33"/>
        <end position="49"/>
    </location>
</feature>
<accession>A0A9X1B291</accession>
<evidence type="ECO:0000313" key="3">
    <source>
        <dbReference type="Proteomes" id="UP001138768"/>
    </source>
</evidence>
<name>A0A9X1B291_9GAMM</name>
<dbReference type="Proteomes" id="UP001138768">
    <property type="component" value="Unassembled WGS sequence"/>
</dbReference>
<feature type="compositionally biased region" description="Basic residues" evidence="1">
    <location>
        <begin position="23"/>
        <end position="32"/>
    </location>
</feature>
<gene>
    <name evidence="2" type="ORF">CKO42_01490</name>
</gene>
<evidence type="ECO:0000313" key="2">
    <source>
        <dbReference type="EMBL" id="MBK1617143.1"/>
    </source>
</evidence>
<protein>
    <submittedName>
        <fullName evidence="2">Nucleoprotein/polynucleotide-associated enzyme</fullName>
    </submittedName>
</protein>
<feature type="compositionally biased region" description="Basic and acidic residues" evidence="1">
    <location>
        <begin position="50"/>
        <end position="69"/>
    </location>
</feature>
<proteinExistence type="predicted"/>
<organism evidence="2 3">
    <name type="scientific">Lamprobacter modestohalophilus</name>
    <dbReference type="NCBI Taxonomy" id="1064514"/>
    <lineage>
        <taxon>Bacteria</taxon>
        <taxon>Pseudomonadati</taxon>
        <taxon>Pseudomonadota</taxon>
        <taxon>Gammaproteobacteria</taxon>
        <taxon>Chromatiales</taxon>
        <taxon>Chromatiaceae</taxon>
        <taxon>Lamprobacter</taxon>
    </lineage>
</organism>
<dbReference type="Pfam" id="PF09831">
    <property type="entry name" value="DUF2058"/>
    <property type="match status" value="1"/>
</dbReference>